<dbReference type="PANTHER" id="PTHR13211:SF0">
    <property type="entry name" value="TELOMERASE CAJAL BODY PROTEIN 1"/>
    <property type="match status" value="1"/>
</dbReference>
<feature type="domain" description="Translation initiation factor beta propellor-like" evidence="1">
    <location>
        <begin position="99"/>
        <end position="217"/>
    </location>
</feature>
<dbReference type="PANTHER" id="PTHR13211">
    <property type="entry name" value="TELOMERASE CAJAL BODY PROTEIN 1"/>
    <property type="match status" value="1"/>
</dbReference>
<evidence type="ECO:0000313" key="3">
    <source>
        <dbReference type="Proteomes" id="UP000077271"/>
    </source>
</evidence>
<sequence length="406" mass="44327">MIEISEHGGIFGGSKKINLETSEVYEFGETIAANDTVEVRRTLDNFTTHGSTPGVDISCIAVSPDGVYVAFGSTSASGGYRLFMYKRQPNGDLYKLPSASIPHTGTVYTVAWSPDGNHLFVGGTTQSLYRRMGDDTFMLLADLPGMPTTYIYEAAYSPDGTMLALAGSSSTGPLHIYSISGETYTKQTAPAPGDAGMTLAWSPDSQHLAFTKSTPRYLIIYKRVGNTVEFLTDMNTSGASSYKRSLQYSPDGSVLTMAGSSTFPFVFKRTGDTYTVLDPLDTYDKNNARFAPYTIRWTPDGKYMYVAGIHSDNKVDAYRYSNGKFYLMPPPVLKYGVSVNQMDFSPTGDYLYTGLQASPYSVMAKRPVKAFKANGRQNRVAEVEAQGYAMLGGNVGDTKKIITLFK</sequence>
<protein>
    <recommendedName>
        <fullName evidence="1">Translation initiation factor beta propellor-like domain-containing protein</fullName>
    </recommendedName>
</protein>
<reference evidence="2 3" key="1">
    <citation type="submission" date="2016-01" db="EMBL/GenBank/DDBJ databases">
        <title>Investigation of taxonomic status of Bacillus aminovorans.</title>
        <authorList>
            <person name="Verma A."/>
            <person name="Pal Y."/>
            <person name="Krishnamurthi S."/>
        </authorList>
    </citation>
    <scope>NUCLEOTIDE SEQUENCE [LARGE SCALE GENOMIC DNA]</scope>
    <source>
        <strain evidence="2 3">DSM 4337</strain>
    </source>
</reference>
<accession>A0A177KI77</accession>
<gene>
    <name evidence="2" type="ORF">AWH48_11975</name>
</gene>
<dbReference type="Pfam" id="PF07676">
    <property type="entry name" value="PD40"/>
    <property type="match status" value="1"/>
</dbReference>
<dbReference type="Pfam" id="PF08662">
    <property type="entry name" value="eIF2A"/>
    <property type="match status" value="1"/>
</dbReference>
<dbReference type="Gene3D" id="2.130.10.10">
    <property type="entry name" value="YVTN repeat-like/Quinoprotein amine dehydrogenase"/>
    <property type="match status" value="2"/>
</dbReference>
<dbReference type="InterPro" id="IPR013979">
    <property type="entry name" value="TIF_beta_prop-like"/>
</dbReference>
<dbReference type="EMBL" id="LQWZ01000036">
    <property type="protein sequence ID" value="OAH53069.1"/>
    <property type="molecule type" value="Genomic_DNA"/>
</dbReference>
<comment type="caution">
    <text evidence="2">The sequence shown here is derived from an EMBL/GenBank/DDBJ whole genome shotgun (WGS) entry which is preliminary data.</text>
</comment>
<dbReference type="AlphaFoldDB" id="A0A177KI77"/>
<name>A0A177KI77_9BACI</name>
<proteinExistence type="predicted"/>
<dbReference type="InterPro" id="IPR015943">
    <property type="entry name" value="WD40/YVTN_repeat-like_dom_sf"/>
</dbReference>
<dbReference type="InterPro" id="IPR011659">
    <property type="entry name" value="WD40"/>
</dbReference>
<evidence type="ECO:0000313" key="2">
    <source>
        <dbReference type="EMBL" id="OAH53069.1"/>
    </source>
</evidence>
<evidence type="ECO:0000259" key="1">
    <source>
        <dbReference type="Pfam" id="PF08662"/>
    </source>
</evidence>
<dbReference type="OrthoDB" id="308800at2"/>
<dbReference type="SMART" id="SM00320">
    <property type="entry name" value="WD40"/>
    <property type="match status" value="4"/>
</dbReference>
<dbReference type="RefSeq" id="WP_063975467.1">
    <property type="nucleotide sequence ID" value="NZ_LQWZ01000036.1"/>
</dbReference>
<dbReference type="InterPro" id="IPR001680">
    <property type="entry name" value="WD40_rpt"/>
</dbReference>
<dbReference type="SUPFAM" id="SSF69322">
    <property type="entry name" value="Tricorn protease domain 2"/>
    <property type="match status" value="1"/>
</dbReference>
<organism evidence="2 3">
    <name type="scientific">Domibacillus aminovorans</name>
    <dbReference type="NCBI Taxonomy" id="29332"/>
    <lineage>
        <taxon>Bacteria</taxon>
        <taxon>Bacillati</taxon>
        <taxon>Bacillota</taxon>
        <taxon>Bacilli</taxon>
        <taxon>Bacillales</taxon>
        <taxon>Bacillaceae</taxon>
        <taxon>Domibacillus</taxon>
    </lineage>
</organism>
<dbReference type="Proteomes" id="UP000077271">
    <property type="component" value="Unassembled WGS sequence"/>
</dbReference>
<dbReference type="InterPro" id="IPR051150">
    <property type="entry name" value="SWT21/TCAB1_mRNA_Telomere"/>
</dbReference>